<dbReference type="GO" id="GO:0016758">
    <property type="term" value="F:hexosyltransferase activity"/>
    <property type="evidence" value="ECO:0007669"/>
    <property type="project" value="UniProtKB-ARBA"/>
</dbReference>
<dbReference type="InterPro" id="IPR029044">
    <property type="entry name" value="Nucleotide-diphossugar_trans"/>
</dbReference>
<accession>A0A8T3VRY7</accession>
<dbReference type="PANTHER" id="PTHR22916:SF3">
    <property type="entry name" value="UDP-GLCNAC:BETAGAL BETA-1,3-N-ACETYLGLUCOSAMINYLTRANSFERASE-LIKE PROTEIN 1"/>
    <property type="match status" value="1"/>
</dbReference>
<dbReference type="PANTHER" id="PTHR22916">
    <property type="entry name" value="GLYCOSYLTRANSFERASE"/>
    <property type="match status" value="1"/>
</dbReference>
<feature type="domain" description="Glycosyltransferase 2-like" evidence="1">
    <location>
        <begin position="8"/>
        <end position="148"/>
    </location>
</feature>
<evidence type="ECO:0000313" key="2">
    <source>
        <dbReference type="EMBL" id="MBE6510369.1"/>
    </source>
</evidence>
<dbReference type="InterPro" id="IPR001173">
    <property type="entry name" value="Glyco_trans_2-like"/>
</dbReference>
<evidence type="ECO:0000313" key="3">
    <source>
        <dbReference type="Proteomes" id="UP000713479"/>
    </source>
</evidence>
<sequence length="348" mass="40702">MNKKYKVSVIIPVYNAEKYLKTAIDSIINQTIGFDNVELIIVNDNSKDNSKKIIENYANKYNNIIDIHLDKNSGLPGKPRNIGIDKATADYIIFLDADDEYFPNAFELLYNTIVSEKSDFVMGSHYHDNGTRQMKINILHYCDDNSDIININPLKNQINFNRTSHNHVAPWGKIFNKTLINENNIRFPEDTLAEDTYFYFKTLINSTKITLLPNNIIYKYNIYETSKSTIHKHNLKAFNNYLNGFDKVMDILKNVPYSKRILLTSNLGNLLLILTNLDRKDKKDNMKKLNAFEMKLDEQITFDKKELNILNKNILKKQYTKAIIISEIYKKLYGINFIKQIYRKNHET</sequence>
<dbReference type="Proteomes" id="UP000713479">
    <property type="component" value="Unassembled WGS sequence"/>
</dbReference>
<reference evidence="2" key="1">
    <citation type="submission" date="2019-04" db="EMBL/GenBank/DDBJ databases">
        <title>Evolution of Biomass-Degrading Anaerobic Consortia Revealed by Metagenomics.</title>
        <authorList>
            <person name="Peng X."/>
        </authorList>
    </citation>
    <scope>NUCLEOTIDE SEQUENCE</scope>
    <source>
        <strain evidence="2">SIG13</strain>
    </source>
</reference>
<name>A0A8T3VRY7_9EURY</name>
<dbReference type="Pfam" id="PF00535">
    <property type="entry name" value="Glycos_transf_2"/>
    <property type="match status" value="1"/>
</dbReference>
<dbReference type="CDD" id="cd00761">
    <property type="entry name" value="Glyco_tranf_GTA_type"/>
    <property type="match status" value="1"/>
</dbReference>
<organism evidence="2 3">
    <name type="scientific">Methanobrevibacter millerae</name>
    <dbReference type="NCBI Taxonomy" id="230361"/>
    <lineage>
        <taxon>Archaea</taxon>
        <taxon>Methanobacteriati</taxon>
        <taxon>Methanobacteriota</taxon>
        <taxon>Methanomada group</taxon>
        <taxon>Methanobacteria</taxon>
        <taxon>Methanobacteriales</taxon>
        <taxon>Methanobacteriaceae</taxon>
        <taxon>Methanobrevibacter</taxon>
    </lineage>
</organism>
<protein>
    <submittedName>
        <fullName evidence="2">Glycosyltransferase family 2 protein</fullName>
    </submittedName>
</protein>
<evidence type="ECO:0000259" key="1">
    <source>
        <dbReference type="Pfam" id="PF00535"/>
    </source>
</evidence>
<dbReference type="Gene3D" id="3.90.550.10">
    <property type="entry name" value="Spore Coat Polysaccharide Biosynthesis Protein SpsA, Chain A"/>
    <property type="match status" value="1"/>
</dbReference>
<dbReference type="SUPFAM" id="SSF53448">
    <property type="entry name" value="Nucleotide-diphospho-sugar transferases"/>
    <property type="match status" value="1"/>
</dbReference>
<dbReference type="AlphaFoldDB" id="A0A8T3VRY7"/>
<proteinExistence type="predicted"/>
<dbReference type="EMBL" id="SUTF01000004">
    <property type="protein sequence ID" value="MBE6510369.1"/>
    <property type="molecule type" value="Genomic_DNA"/>
</dbReference>
<comment type="caution">
    <text evidence="2">The sequence shown here is derived from an EMBL/GenBank/DDBJ whole genome shotgun (WGS) entry which is preliminary data.</text>
</comment>
<gene>
    <name evidence="2" type="ORF">E7Z74_03770</name>
</gene>